<dbReference type="AlphaFoldDB" id="A0A7W8DY08"/>
<protein>
    <submittedName>
        <fullName evidence="1">Phage gpG-like protein</fullName>
    </submittedName>
</protein>
<comment type="caution">
    <text evidence="1">The sequence shown here is derived from an EMBL/GenBank/DDBJ whole genome shotgun (WGS) entry which is preliminary data.</text>
</comment>
<dbReference type="RefSeq" id="WP_184256018.1">
    <property type="nucleotide sequence ID" value="NZ_JACHIH010000006.1"/>
</dbReference>
<evidence type="ECO:0000313" key="2">
    <source>
        <dbReference type="Proteomes" id="UP000542353"/>
    </source>
</evidence>
<gene>
    <name evidence="1" type="ORF">HNR60_001537</name>
</gene>
<dbReference type="InterPro" id="IPR006522">
    <property type="entry name" value="Phage_virion_morphogenesis"/>
</dbReference>
<name>A0A7W8DY08_9BRAD</name>
<dbReference type="Proteomes" id="UP000542353">
    <property type="component" value="Unassembled WGS sequence"/>
</dbReference>
<sequence length="164" mass="17474">MDAGIRIDVDISDLTKALAGLSHLDNPDTEPLMSDIGARLEFSMRERITTTKTAPDGSPWPANLEGTSILMRTGDHMLGSVAWTASATEVEAGLSWEYAHVHQDGMTINAKNAPFLSFVVGGKRVNKKSVTIPARPVVGISAEDAEKIDRLATNFVAGRLGGGE</sequence>
<reference evidence="1 2" key="1">
    <citation type="submission" date="2020-08" db="EMBL/GenBank/DDBJ databases">
        <title>Genomic Encyclopedia of Type Strains, Phase IV (KMG-IV): sequencing the most valuable type-strain genomes for metagenomic binning, comparative biology and taxonomic classification.</title>
        <authorList>
            <person name="Goeker M."/>
        </authorList>
    </citation>
    <scope>NUCLEOTIDE SEQUENCE [LARGE SCALE GENOMIC DNA]</scope>
    <source>
        <strain evidence="1 2">DSM 12706</strain>
    </source>
</reference>
<keyword evidence="2" id="KW-1185">Reference proteome</keyword>
<accession>A0A7W8DY08</accession>
<dbReference type="EMBL" id="JACHIH010000006">
    <property type="protein sequence ID" value="MBB5046789.1"/>
    <property type="molecule type" value="Genomic_DNA"/>
</dbReference>
<proteinExistence type="predicted"/>
<organism evidence="1 2">
    <name type="scientific">Rhodopseudomonas rhenobacensis</name>
    <dbReference type="NCBI Taxonomy" id="87461"/>
    <lineage>
        <taxon>Bacteria</taxon>
        <taxon>Pseudomonadati</taxon>
        <taxon>Pseudomonadota</taxon>
        <taxon>Alphaproteobacteria</taxon>
        <taxon>Hyphomicrobiales</taxon>
        <taxon>Nitrobacteraceae</taxon>
        <taxon>Rhodopseudomonas</taxon>
    </lineage>
</organism>
<evidence type="ECO:0000313" key="1">
    <source>
        <dbReference type="EMBL" id="MBB5046789.1"/>
    </source>
</evidence>
<dbReference type="Pfam" id="PF05069">
    <property type="entry name" value="Phage_tail_S"/>
    <property type="match status" value="1"/>
</dbReference>